<feature type="domain" description="F-box" evidence="1">
    <location>
        <begin position="68"/>
        <end position="114"/>
    </location>
</feature>
<sequence length="438" mass="48475">MSVQPASSSTSPKEGSLCNLDEAASILRVTSYHRKDFDLAVIHLNPHKFGYIRSSLFKSFASSLDANLGRLESFPLEILTSVCLFLDISTAFHFSHVNRRAREIVATIREYRQLSEHAIDCVCALLRTGVASRVSITSLYSALSTKNCHLCGSFSGFLFLSTATRCCFSCIETAPSLRATSLAKLSKASGVPVRQLKKSIPTLHTLSGVYTMEEVTRTRRTFIVAESHCLDALKRNEIKESQLTFDLWSQSPILRFMASSSLPFLDPITEEIQTGVSCRGCQLVLEAAPSEARFDRRELTTTAKVARFEWEIPRMERETHAYRLLEGTGIAPRFLGHVHEQGRTVGMLLKKIEDGRFAGVGDLEACRKALGRFHKTGLLHGDVNRHNFVVGKDGLKLIDFTTSRETNDLEAFDAVLASLETELGDGSGRGGGFEIDDD</sequence>
<reference evidence="3" key="1">
    <citation type="journal article" date="2017" name="BMC Genomics">
        <title>Gapless genome assembly of Colletotrichum higginsianum reveals chromosome structure and association of transposable elements with secondary metabolite gene clusters.</title>
        <authorList>
            <person name="Dallery J.-F."/>
            <person name="Lapalu N."/>
            <person name="Zampounis A."/>
            <person name="Pigne S."/>
            <person name="Luyten I."/>
            <person name="Amselem J."/>
            <person name="Wittenberg A.H.J."/>
            <person name="Zhou S."/>
            <person name="de Queiroz M.V."/>
            <person name="Robin G.P."/>
            <person name="Auger A."/>
            <person name="Hainaut M."/>
            <person name="Henrissat B."/>
            <person name="Kim K.-T."/>
            <person name="Lee Y.-H."/>
            <person name="Lespinet O."/>
            <person name="Schwartz D.C."/>
            <person name="Thon M.R."/>
            <person name="O'Connell R.J."/>
        </authorList>
    </citation>
    <scope>NUCLEOTIDE SEQUENCE [LARGE SCALE GENOMIC DNA]</scope>
    <source>
        <strain evidence="3">IMI 349063</strain>
    </source>
</reference>
<evidence type="ECO:0000313" key="2">
    <source>
        <dbReference type="EMBL" id="OBR14391.1"/>
    </source>
</evidence>
<gene>
    <name evidence="2" type="ORF">CH63R_03117</name>
</gene>
<dbReference type="OrthoDB" id="2687876at2759"/>
<dbReference type="Gene3D" id="1.10.510.10">
    <property type="entry name" value="Transferase(Phosphotransferase) domain 1"/>
    <property type="match status" value="1"/>
</dbReference>
<dbReference type="RefSeq" id="XP_018162908.1">
    <property type="nucleotide sequence ID" value="XM_018298092.1"/>
</dbReference>
<dbReference type="VEuPathDB" id="FungiDB:CH63R_03117"/>
<dbReference type="Proteomes" id="UP000092177">
    <property type="component" value="Chromosome 2"/>
</dbReference>
<dbReference type="PROSITE" id="PS50181">
    <property type="entry name" value="FBOX"/>
    <property type="match status" value="1"/>
</dbReference>
<dbReference type="InterPro" id="IPR011009">
    <property type="entry name" value="Kinase-like_dom_sf"/>
</dbReference>
<dbReference type="SUPFAM" id="SSF56112">
    <property type="entry name" value="Protein kinase-like (PK-like)"/>
    <property type="match status" value="1"/>
</dbReference>
<accession>A0A1B7YQS5</accession>
<evidence type="ECO:0000259" key="1">
    <source>
        <dbReference type="PROSITE" id="PS50181"/>
    </source>
</evidence>
<dbReference type="KEGG" id="chig:CH63R_03117"/>
<protein>
    <submittedName>
        <fullName evidence="2">F-box domain-containing protein</fullName>
    </submittedName>
</protein>
<dbReference type="EMBL" id="LTAN01000002">
    <property type="protein sequence ID" value="OBR14391.1"/>
    <property type="molecule type" value="Genomic_DNA"/>
</dbReference>
<organism evidence="2 3">
    <name type="scientific">Colletotrichum higginsianum (strain IMI 349063)</name>
    <name type="common">Crucifer anthracnose fungus</name>
    <dbReference type="NCBI Taxonomy" id="759273"/>
    <lineage>
        <taxon>Eukaryota</taxon>
        <taxon>Fungi</taxon>
        <taxon>Dikarya</taxon>
        <taxon>Ascomycota</taxon>
        <taxon>Pezizomycotina</taxon>
        <taxon>Sordariomycetes</taxon>
        <taxon>Hypocreomycetidae</taxon>
        <taxon>Glomerellales</taxon>
        <taxon>Glomerellaceae</taxon>
        <taxon>Colletotrichum</taxon>
        <taxon>Colletotrichum destructivum species complex</taxon>
    </lineage>
</organism>
<dbReference type="GeneID" id="28862199"/>
<dbReference type="AlphaFoldDB" id="A0A1B7YQS5"/>
<evidence type="ECO:0000313" key="3">
    <source>
        <dbReference type="Proteomes" id="UP000092177"/>
    </source>
</evidence>
<name>A0A1B7YQS5_COLHI</name>
<keyword evidence="3" id="KW-1185">Reference proteome</keyword>
<comment type="caution">
    <text evidence="2">The sequence shown here is derived from an EMBL/GenBank/DDBJ whole genome shotgun (WGS) entry which is preliminary data.</text>
</comment>
<dbReference type="InterPro" id="IPR001810">
    <property type="entry name" value="F-box_dom"/>
</dbReference>
<proteinExistence type="predicted"/>